<dbReference type="InterPro" id="IPR050951">
    <property type="entry name" value="Retrovirus_Pol_polyprotein"/>
</dbReference>
<evidence type="ECO:0000313" key="4">
    <source>
        <dbReference type="Proteomes" id="UP000663832"/>
    </source>
</evidence>
<dbReference type="InterPro" id="IPR012337">
    <property type="entry name" value="RNaseH-like_sf"/>
</dbReference>
<dbReference type="InterPro" id="IPR001584">
    <property type="entry name" value="Integrase_cat-core"/>
</dbReference>
<evidence type="ECO:0000259" key="1">
    <source>
        <dbReference type="PROSITE" id="PS50994"/>
    </source>
</evidence>
<dbReference type="PANTHER" id="PTHR37984:SF5">
    <property type="entry name" value="PROTEIN NYNRIN-LIKE"/>
    <property type="match status" value="1"/>
</dbReference>
<dbReference type="AlphaFoldDB" id="A0A815MD03"/>
<dbReference type="Proteomes" id="UP000663832">
    <property type="component" value="Unassembled WGS sequence"/>
</dbReference>
<evidence type="ECO:0000313" key="3">
    <source>
        <dbReference type="EMBL" id="CAF1621571.1"/>
    </source>
</evidence>
<dbReference type="PROSITE" id="PS50994">
    <property type="entry name" value="INTEGRASE"/>
    <property type="match status" value="1"/>
</dbReference>
<accession>A0A815MD03</accession>
<comment type="caution">
    <text evidence="2">The sequence shown here is derived from an EMBL/GenBank/DDBJ whole genome shotgun (WGS) entry which is preliminary data.</text>
</comment>
<gene>
    <name evidence="2" type="ORF">BJG266_LOCUS38879</name>
    <name evidence="3" type="ORF">QVE165_LOCUS55767</name>
</gene>
<dbReference type="EMBL" id="CAJNOM010001886">
    <property type="protein sequence ID" value="CAF1621571.1"/>
    <property type="molecule type" value="Genomic_DNA"/>
</dbReference>
<evidence type="ECO:0000313" key="2">
    <source>
        <dbReference type="EMBL" id="CAF1422870.1"/>
    </source>
</evidence>
<dbReference type="Gene3D" id="3.30.420.10">
    <property type="entry name" value="Ribonuclease H-like superfamily/Ribonuclease H"/>
    <property type="match status" value="1"/>
</dbReference>
<dbReference type="SUPFAM" id="SSF53098">
    <property type="entry name" value="Ribonuclease H-like"/>
    <property type="match status" value="1"/>
</dbReference>
<feature type="domain" description="Integrase catalytic" evidence="1">
    <location>
        <begin position="81"/>
        <end position="247"/>
    </location>
</feature>
<reference evidence="2" key="1">
    <citation type="submission" date="2021-02" db="EMBL/GenBank/DDBJ databases">
        <authorList>
            <person name="Nowell W R."/>
        </authorList>
    </citation>
    <scope>NUCLEOTIDE SEQUENCE</scope>
</reference>
<proteinExistence type="predicted"/>
<dbReference type="EMBL" id="CAJNOI010001559">
    <property type="protein sequence ID" value="CAF1422870.1"/>
    <property type="molecule type" value="Genomic_DNA"/>
</dbReference>
<sequence length="491" mass="55910">MMCLDILSVVKEANNNVSAKFKFCDKQTFRLVKIGSTDFVYVKKNLPLIKRLYAGIPHQAICIYINICDTCQMRRSFPTPISEKPIVSLGFLTRLKVDLIDTRSVSYNSYNFIMHAKDHFTKFTWLYALPSKEASNVANNLRNIFYTFGPLKILQSDNGKEFVAKIILDLKLNWPDLIIINGRPRHPQSQGLVERSNAVVQHMIGKWLEKNKTSNWPDALGPVMLAINNSISQNTKKSPYEMVFGQTLRIDHDFWEEIQKHSKNSIIINEEEIDESIINEFNLFNEPLATKNSTCIDISSPVSNLLSNVSDTECADKSCQNTPHKRIREEAEICYLQTAERQLNNYNRALKKQKIYQINDIVGLKIANVDRSNMAPSILPCRVIQVLASEESLNTTYKVATFYGVISDSFSSSDFTDLSQTVSAELRQLDIKTLSSISFIQASQKLTHYKSNQVCKCVVTCDTNRCPCKKQSIKCCSKCHRGKCTLCENYI</sequence>
<name>A0A815MD03_9BILA</name>
<dbReference type="InterPro" id="IPR036397">
    <property type="entry name" value="RNaseH_sf"/>
</dbReference>
<keyword evidence="4" id="KW-1185">Reference proteome</keyword>
<evidence type="ECO:0000313" key="5">
    <source>
        <dbReference type="Proteomes" id="UP000663877"/>
    </source>
</evidence>
<dbReference type="Proteomes" id="UP000663877">
    <property type="component" value="Unassembled WGS sequence"/>
</dbReference>
<dbReference type="GO" id="GO:0003676">
    <property type="term" value="F:nucleic acid binding"/>
    <property type="evidence" value="ECO:0007669"/>
    <property type="project" value="InterPro"/>
</dbReference>
<dbReference type="GO" id="GO:0015074">
    <property type="term" value="P:DNA integration"/>
    <property type="evidence" value="ECO:0007669"/>
    <property type="project" value="InterPro"/>
</dbReference>
<dbReference type="PANTHER" id="PTHR37984">
    <property type="entry name" value="PROTEIN CBG26694"/>
    <property type="match status" value="1"/>
</dbReference>
<protein>
    <recommendedName>
        <fullName evidence="1">Integrase catalytic domain-containing protein</fullName>
    </recommendedName>
</protein>
<dbReference type="OrthoDB" id="10038074at2759"/>
<organism evidence="2 5">
    <name type="scientific">Adineta steineri</name>
    <dbReference type="NCBI Taxonomy" id="433720"/>
    <lineage>
        <taxon>Eukaryota</taxon>
        <taxon>Metazoa</taxon>
        <taxon>Spiralia</taxon>
        <taxon>Gnathifera</taxon>
        <taxon>Rotifera</taxon>
        <taxon>Eurotatoria</taxon>
        <taxon>Bdelloidea</taxon>
        <taxon>Adinetida</taxon>
        <taxon>Adinetidae</taxon>
        <taxon>Adineta</taxon>
    </lineage>
</organism>